<dbReference type="PANTHER" id="PTHR12843:SF5">
    <property type="entry name" value="EEF1A LYSINE METHYLTRANSFERASE 2"/>
    <property type="match status" value="1"/>
</dbReference>
<name>A0A9N9H4M5_9GLOM</name>
<dbReference type="GO" id="GO:0032259">
    <property type="term" value="P:methylation"/>
    <property type="evidence" value="ECO:0007669"/>
    <property type="project" value="UniProtKB-KW"/>
</dbReference>
<dbReference type="SUPFAM" id="SSF53335">
    <property type="entry name" value="S-adenosyl-L-methionine-dependent methyltransferases"/>
    <property type="match status" value="1"/>
</dbReference>
<evidence type="ECO:0000256" key="4">
    <source>
        <dbReference type="ARBA" id="ARBA00022691"/>
    </source>
</evidence>
<accession>A0A9N9H4M5</accession>
<evidence type="ECO:0000256" key="3">
    <source>
        <dbReference type="ARBA" id="ARBA00022679"/>
    </source>
</evidence>
<proteinExistence type="inferred from homology"/>
<evidence type="ECO:0000313" key="7">
    <source>
        <dbReference type="EMBL" id="CAG8656368.1"/>
    </source>
</evidence>
<evidence type="ECO:0000256" key="2">
    <source>
        <dbReference type="ARBA" id="ARBA00022603"/>
    </source>
</evidence>
<keyword evidence="4 5" id="KW-0949">S-adenosyl-L-methionine</keyword>
<keyword evidence="5" id="KW-0813">Transport</keyword>
<dbReference type="EC" id="2.1.1.-" evidence="5"/>
<dbReference type="Pfam" id="PF13847">
    <property type="entry name" value="Methyltransf_31"/>
    <property type="match status" value="1"/>
</dbReference>
<dbReference type="HAMAP" id="MF_03188">
    <property type="entry name" value="Methyltr_EFM4"/>
    <property type="match status" value="1"/>
</dbReference>
<comment type="similarity">
    <text evidence="5">Belongs to the class I-like SAM-binding methyltransferase superfamily. EFM4 family.</text>
</comment>
<comment type="caution">
    <text evidence="7">The sequence shown here is derived from an EMBL/GenBank/DDBJ whole genome shotgun (WGS) entry which is preliminary data.</text>
</comment>
<dbReference type="CDD" id="cd02440">
    <property type="entry name" value="AdoMet_MTases"/>
    <property type="match status" value="1"/>
</dbReference>
<dbReference type="InterPro" id="IPR025714">
    <property type="entry name" value="Methyltranfer_dom"/>
</dbReference>
<dbReference type="Proteomes" id="UP000789508">
    <property type="component" value="Unassembled WGS sequence"/>
</dbReference>
<protein>
    <recommendedName>
        <fullName evidence="5">Protein-lysine N-methyltransferase EFM4</fullName>
        <ecNumber evidence="5">2.1.1.-</ecNumber>
    </recommendedName>
    <alternativeName>
        <fullName evidence="5">Elongation factor methyltransferase 4</fullName>
    </alternativeName>
</protein>
<dbReference type="OrthoDB" id="10069295at2759"/>
<feature type="domain" description="Methyltransferase" evidence="6">
    <location>
        <begin position="65"/>
        <end position="214"/>
    </location>
</feature>
<keyword evidence="1 5" id="KW-0963">Cytoplasm</keyword>
<reference evidence="7" key="1">
    <citation type="submission" date="2021-06" db="EMBL/GenBank/DDBJ databases">
        <authorList>
            <person name="Kallberg Y."/>
            <person name="Tangrot J."/>
            <person name="Rosling A."/>
        </authorList>
    </citation>
    <scope>NUCLEOTIDE SEQUENCE</scope>
    <source>
        <strain evidence="7">FL130A</strain>
    </source>
</reference>
<comment type="function">
    <text evidence="5">S-adenosyl-L-methionine-dependent protein-lysine N-methyltransferase that mono- and dimethylates elongation factor 1-alpha at 'Lys-316'. May play a role in intracellular transport.</text>
</comment>
<keyword evidence="3 5" id="KW-0808">Transferase</keyword>
<dbReference type="InterPro" id="IPR029063">
    <property type="entry name" value="SAM-dependent_MTases_sf"/>
</dbReference>
<evidence type="ECO:0000259" key="6">
    <source>
        <dbReference type="Pfam" id="PF13847"/>
    </source>
</evidence>
<sequence length="238" mass="26838">MNPDSKDMVDEAEFGASELGTKEYWDSVYAREAKNFIANGDIGEIWFGENAAEKMVNWILKHAPNKSIKILELGCGNGHILLDLASHNYTNLTGIDYSLNAIELAKSIAQDRGYEHVIKYHVVDLLSNNIQTGEINDIGFDIVLDKGTYDAISLNPEMVAKRERGEKDLYPGLVKRWLSKSSEYSIFLITSCNWTKEELEQRFGDEFNYHSSVKHPTFTFGGITGQTISTVAFKLKEK</sequence>
<dbReference type="GO" id="GO:0005737">
    <property type="term" value="C:cytoplasm"/>
    <property type="evidence" value="ECO:0007669"/>
    <property type="project" value="UniProtKB-SubCell"/>
</dbReference>
<dbReference type="GO" id="GO:0016279">
    <property type="term" value="F:protein-lysine N-methyltransferase activity"/>
    <property type="evidence" value="ECO:0007669"/>
    <property type="project" value="UniProtKB-UniRule"/>
</dbReference>
<organism evidence="7 8">
    <name type="scientific">Ambispora leptoticha</name>
    <dbReference type="NCBI Taxonomy" id="144679"/>
    <lineage>
        <taxon>Eukaryota</taxon>
        <taxon>Fungi</taxon>
        <taxon>Fungi incertae sedis</taxon>
        <taxon>Mucoromycota</taxon>
        <taxon>Glomeromycotina</taxon>
        <taxon>Glomeromycetes</taxon>
        <taxon>Archaeosporales</taxon>
        <taxon>Ambisporaceae</taxon>
        <taxon>Ambispora</taxon>
    </lineage>
</organism>
<evidence type="ECO:0000256" key="5">
    <source>
        <dbReference type="HAMAP-Rule" id="MF_03188"/>
    </source>
</evidence>
<dbReference type="GO" id="GO:0016192">
    <property type="term" value="P:vesicle-mediated transport"/>
    <property type="evidence" value="ECO:0007669"/>
    <property type="project" value="UniProtKB-UniRule"/>
</dbReference>
<dbReference type="EMBL" id="CAJVPS010010207">
    <property type="protein sequence ID" value="CAG8656368.1"/>
    <property type="molecule type" value="Genomic_DNA"/>
</dbReference>
<keyword evidence="2 5" id="KW-0489">Methyltransferase</keyword>
<keyword evidence="8" id="KW-1185">Reference proteome</keyword>
<gene>
    <name evidence="5" type="primary">EFM4</name>
    <name evidence="7" type="ORF">ALEPTO_LOCUS10182</name>
</gene>
<evidence type="ECO:0000313" key="8">
    <source>
        <dbReference type="Proteomes" id="UP000789508"/>
    </source>
</evidence>
<dbReference type="PANTHER" id="PTHR12843">
    <property type="entry name" value="PROTEIN-LYSINE N-METHYLTRANSFERASE METTL10"/>
    <property type="match status" value="1"/>
</dbReference>
<dbReference type="AlphaFoldDB" id="A0A9N9H4M5"/>
<comment type="subcellular location">
    <subcellularLocation>
        <location evidence="5">Cytoplasm</location>
    </subcellularLocation>
</comment>
<dbReference type="Gene3D" id="3.40.50.150">
    <property type="entry name" value="Vaccinia Virus protein VP39"/>
    <property type="match status" value="1"/>
</dbReference>
<dbReference type="InterPro" id="IPR026635">
    <property type="entry name" value="Efm4/METTL10"/>
</dbReference>
<evidence type="ECO:0000256" key="1">
    <source>
        <dbReference type="ARBA" id="ARBA00022490"/>
    </source>
</evidence>